<proteinExistence type="predicted"/>
<comment type="caution">
    <text evidence="2">The sequence shown here is derived from an EMBL/GenBank/DDBJ whole genome shotgun (WGS) entry which is preliminary data.</text>
</comment>
<dbReference type="EMBL" id="BAABRI010000003">
    <property type="protein sequence ID" value="GAA5481549.1"/>
    <property type="molecule type" value="Genomic_DNA"/>
</dbReference>
<evidence type="ECO:0000313" key="2">
    <source>
        <dbReference type="EMBL" id="GAA5481549.1"/>
    </source>
</evidence>
<reference evidence="2 3" key="1">
    <citation type="submission" date="2024-02" db="EMBL/GenBank/DDBJ databases">
        <title>Haloferula sargassicola NBRC 104335.</title>
        <authorList>
            <person name="Ichikawa N."/>
            <person name="Katano-Makiyama Y."/>
            <person name="Hidaka K."/>
        </authorList>
    </citation>
    <scope>NUCLEOTIDE SEQUENCE [LARGE SCALE GENOMIC DNA]</scope>
    <source>
        <strain evidence="2 3">NBRC 104335</strain>
    </source>
</reference>
<keyword evidence="3" id="KW-1185">Reference proteome</keyword>
<feature type="transmembrane region" description="Helical" evidence="1">
    <location>
        <begin position="17"/>
        <end position="35"/>
    </location>
</feature>
<dbReference type="Proteomes" id="UP001476282">
    <property type="component" value="Unassembled WGS sequence"/>
</dbReference>
<keyword evidence="1" id="KW-0812">Transmembrane</keyword>
<evidence type="ECO:0000256" key="1">
    <source>
        <dbReference type="SAM" id="Phobius"/>
    </source>
</evidence>
<evidence type="ECO:0008006" key="4">
    <source>
        <dbReference type="Google" id="ProtNLM"/>
    </source>
</evidence>
<protein>
    <recommendedName>
        <fullName evidence="4">Holin</fullName>
    </recommendedName>
</protein>
<keyword evidence="1" id="KW-1133">Transmembrane helix</keyword>
<sequence length="103" mass="11190">MNETPDFVAELRQVKRALIALAALVAVGIGVKYGVDWAPGFRGFIGDLAFLAGVIFFAVIGWKAAVKHVFPAAGKVFAGAKDVIDKDLEMVRESKKHRSDDHH</sequence>
<name>A0ABP9UQF1_9BACT</name>
<gene>
    <name evidence="2" type="ORF">Hsar01_00758</name>
</gene>
<feature type="transmembrane region" description="Helical" evidence="1">
    <location>
        <begin position="41"/>
        <end position="62"/>
    </location>
</feature>
<organism evidence="2 3">
    <name type="scientific">Haloferula sargassicola</name>
    <dbReference type="NCBI Taxonomy" id="490096"/>
    <lineage>
        <taxon>Bacteria</taxon>
        <taxon>Pseudomonadati</taxon>
        <taxon>Verrucomicrobiota</taxon>
        <taxon>Verrucomicrobiia</taxon>
        <taxon>Verrucomicrobiales</taxon>
        <taxon>Verrucomicrobiaceae</taxon>
        <taxon>Haloferula</taxon>
    </lineage>
</organism>
<keyword evidence="1" id="KW-0472">Membrane</keyword>
<evidence type="ECO:0000313" key="3">
    <source>
        <dbReference type="Proteomes" id="UP001476282"/>
    </source>
</evidence>
<accession>A0ABP9UQF1</accession>
<dbReference type="RefSeq" id="WP_353565699.1">
    <property type="nucleotide sequence ID" value="NZ_BAABRI010000003.1"/>
</dbReference>